<name>G5HBE2_9BACT</name>
<dbReference type="GeneID" id="92815017"/>
<comment type="caution">
    <text evidence="1">The sequence shown here is derived from an EMBL/GenBank/DDBJ whole genome shotgun (WGS) entry which is preliminary data.</text>
</comment>
<dbReference type="Gene3D" id="1.25.40.10">
    <property type="entry name" value="Tetratricopeptide repeat domain"/>
    <property type="match status" value="1"/>
</dbReference>
<protein>
    <recommendedName>
        <fullName evidence="3">OmpA-like domain-containing protein</fullName>
    </recommendedName>
</protein>
<gene>
    <name evidence="1" type="ORF">HMPREF9450_01957</name>
</gene>
<dbReference type="EMBL" id="ADLD01000013">
    <property type="protein sequence ID" value="EHB91908.1"/>
    <property type="molecule type" value="Genomic_DNA"/>
</dbReference>
<proteinExistence type="predicted"/>
<evidence type="ECO:0000313" key="1">
    <source>
        <dbReference type="EMBL" id="EHB91908.1"/>
    </source>
</evidence>
<dbReference type="STRING" id="742725.HMPREF9450_01957"/>
<keyword evidence="2" id="KW-1185">Reference proteome</keyword>
<dbReference type="HOGENOM" id="CLU_014788_0_0_10"/>
<organism evidence="1 2">
    <name type="scientific">Alistipes indistinctus YIT 12060</name>
    <dbReference type="NCBI Taxonomy" id="742725"/>
    <lineage>
        <taxon>Bacteria</taxon>
        <taxon>Pseudomonadati</taxon>
        <taxon>Bacteroidota</taxon>
        <taxon>Bacteroidia</taxon>
        <taxon>Bacteroidales</taxon>
        <taxon>Rikenellaceae</taxon>
        <taxon>Alistipes</taxon>
    </lineage>
</organism>
<dbReference type="AlphaFoldDB" id="G5HBE2"/>
<evidence type="ECO:0000313" key="2">
    <source>
        <dbReference type="Proteomes" id="UP000006008"/>
    </source>
</evidence>
<dbReference type="PATRIC" id="fig|742725.3.peg.2054"/>
<dbReference type="eggNOG" id="COG2885">
    <property type="taxonomic scope" value="Bacteria"/>
</dbReference>
<dbReference type="SUPFAM" id="SSF48452">
    <property type="entry name" value="TPR-like"/>
    <property type="match status" value="1"/>
</dbReference>
<dbReference type="SUPFAM" id="SSF103088">
    <property type="entry name" value="OmpA-like"/>
    <property type="match status" value="1"/>
</dbReference>
<dbReference type="PROSITE" id="PS51257">
    <property type="entry name" value="PROKAR_LIPOPROTEIN"/>
    <property type="match status" value="1"/>
</dbReference>
<evidence type="ECO:0008006" key="3">
    <source>
        <dbReference type="Google" id="ProtNLM"/>
    </source>
</evidence>
<sequence>MKTIQIAVLCALLCSCVQTRRLERREVGASLALVTERQAKQETEPYQPNWTKVKKPFSGDSLYFGEAVFDSAGNRRMLVRLQPVEVVAKRKVIIERLGRVMIGFRVSVPRELQSRCFGIELMPVLHRQDTSLTLAPLVIRGGLFAGVQCRSEWRYDKYRHWLTGLGAQDTAARLDRARRLLVRFPQTGAARLDSVAERPRQIDYFYSQDVPATGNSGQLFVTLQGRVRALDGSIYGLPPSDTMRYTVSSMLSFVDTTQRFVKRIVKKYAEVRDRSYLNFPVNGTAIIDTLDDNGPQLARITATMDSLINHSEFYVDSVTLTASSSPEGSYAHNALLAERRARSLKGYLTDRFGREIDTLIAVRWVGEDWDGLRKLIAGEEGIAHRSEILKLIAQRTHDDGLESEIRRCYPEDYALLRRKLYPRLRAVDFRYSLRRRDMVQDTVVTAEPDTLYSRAVEMLKHRDYAPAMYLLESYHDRNYALALLSLGYDALAREVLEPLPQDPERDYMLAIVCARLGARDEALVYYRRAAETEPRYRFRAKLDPELSGLVENL</sequence>
<dbReference type="OrthoDB" id="1098150at2"/>
<reference evidence="1 2" key="1">
    <citation type="submission" date="2011-08" db="EMBL/GenBank/DDBJ databases">
        <title>The Genome Sequence of Alistipes indistinctus YIT 12060.</title>
        <authorList>
            <consortium name="The Broad Institute Genome Sequencing Platform"/>
            <person name="Earl A."/>
            <person name="Ward D."/>
            <person name="Feldgarden M."/>
            <person name="Gevers D."/>
            <person name="Morotomi M."/>
            <person name="Young S.K."/>
            <person name="Zeng Q."/>
            <person name="Gargeya S."/>
            <person name="Fitzgerald M."/>
            <person name="Haas B."/>
            <person name="Abouelleil A."/>
            <person name="Alvarado L."/>
            <person name="Arachchi H.M."/>
            <person name="Berlin A."/>
            <person name="Brown A."/>
            <person name="Chapman S.B."/>
            <person name="Chen Z."/>
            <person name="Dunbar C."/>
            <person name="Freedman E."/>
            <person name="Gearin G."/>
            <person name="Gellesch M."/>
            <person name="Goldberg J."/>
            <person name="Griggs A."/>
            <person name="Gujja S."/>
            <person name="Heiman D."/>
            <person name="Howarth C."/>
            <person name="Larson L."/>
            <person name="Lui A."/>
            <person name="MacDonald P.J.P."/>
            <person name="Montmayeur A."/>
            <person name="Murphy C."/>
            <person name="Neiman D."/>
            <person name="Pearson M."/>
            <person name="Priest M."/>
            <person name="Roberts A."/>
            <person name="Saif S."/>
            <person name="Shea T."/>
            <person name="Shenoy N."/>
            <person name="Sisk P."/>
            <person name="Stolte C."/>
            <person name="Sykes S."/>
            <person name="Wortman J."/>
            <person name="Nusbaum C."/>
            <person name="Birren B."/>
        </authorList>
    </citation>
    <scope>NUCLEOTIDE SEQUENCE [LARGE SCALE GENOMIC DNA]</scope>
    <source>
        <strain evidence="1 2">YIT 12060</strain>
    </source>
</reference>
<accession>G5HBE2</accession>
<dbReference type="RefSeq" id="WP_009134763.1">
    <property type="nucleotide sequence ID" value="NZ_CP102250.1"/>
</dbReference>
<dbReference type="InterPro" id="IPR036737">
    <property type="entry name" value="OmpA-like_sf"/>
</dbReference>
<dbReference type="Proteomes" id="UP000006008">
    <property type="component" value="Unassembled WGS sequence"/>
</dbReference>
<dbReference type="InterPro" id="IPR011990">
    <property type="entry name" value="TPR-like_helical_dom_sf"/>
</dbReference>